<dbReference type="Pfam" id="PF00440">
    <property type="entry name" value="TetR_N"/>
    <property type="match status" value="1"/>
</dbReference>
<feature type="DNA-binding region" description="H-T-H motif" evidence="4">
    <location>
        <begin position="38"/>
        <end position="57"/>
    </location>
</feature>
<dbReference type="PANTHER" id="PTHR30055:SF234">
    <property type="entry name" value="HTH-TYPE TRANSCRIPTIONAL REGULATOR BETI"/>
    <property type="match status" value="1"/>
</dbReference>
<gene>
    <name evidence="6" type="ORF">ACFSCY_21780</name>
</gene>
<dbReference type="PRINTS" id="PR00455">
    <property type="entry name" value="HTHTETR"/>
</dbReference>
<dbReference type="EMBL" id="JBHUCP010000017">
    <property type="protein sequence ID" value="MFD1532065.1"/>
    <property type="molecule type" value="Genomic_DNA"/>
</dbReference>
<accession>A0ABW4FP64</accession>
<evidence type="ECO:0000256" key="1">
    <source>
        <dbReference type="ARBA" id="ARBA00023015"/>
    </source>
</evidence>
<name>A0ABW4FP64_9PSEU</name>
<proteinExistence type="predicted"/>
<evidence type="ECO:0000313" key="6">
    <source>
        <dbReference type="EMBL" id="MFD1532065.1"/>
    </source>
</evidence>
<dbReference type="SUPFAM" id="SSF46689">
    <property type="entry name" value="Homeodomain-like"/>
    <property type="match status" value="1"/>
</dbReference>
<dbReference type="RefSeq" id="WP_343980535.1">
    <property type="nucleotide sequence ID" value="NZ_BAAAJG010000012.1"/>
</dbReference>
<sequence length="208" mass="23413">MLGEATPSWRTKRREGARTEILSAAWEVAREHGIAALTLREVAARVGMRAPSLYSHFDSKHAIYDAMFGQAWTEFEQLVDADEPSVPSEPRAALRMFARRFFDFAVADLARHQLMNLRTIPDFAPSPESYAPAVRVLERLHVRLAAIGITDGADVDLFVALFGGLVDQQWANDPGGTRWARLIDRAVEMYANELHLPRDSQNLPEEDR</sequence>
<dbReference type="InterPro" id="IPR001647">
    <property type="entry name" value="HTH_TetR"/>
</dbReference>
<dbReference type="InterPro" id="IPR009057">
    <property type="entry name" value="Homeodomain-like_sf"/>
</dbReference>
<comment type="caution">
    <text evidence="6">The sequence shown here is derived from an EMBL/GenBank/DDBJ whole genome shotgun (WGS) entry which is preliminary data.</text>
</comment>
<feature type="domain" description="HTH tetR-type" evidence="5">
    <location>
        <begin position="15"/>
        <end position="75"/>
    </location>
</feature>
<evidence type="ECO:0000256" key="4">
    <source>
        <dbReference type="PROSITE-ProRule" id="PRU00335"/>
    </source>
</evidence>
<keyword evidence="1" id="KW-0805">Transcription regulation</keyword>
<protein>
    <submittedName>
        <fullName evidence="6">TetR/AcrR family transcriptional regulator</fullName>
    </submittedName>
</protein>
<organism evidence="6 7">
    <name type="scientific">Pseudonocardia aurantiaca</name>
    <dbReference type="NCBI Taxonomy" id="75290"/>
    <lineage>
        <taxon>Bacteria</taxon>
        <taxon>Bacillati</taxon>
        <taxon>Actinomycetota</taxon>
        <taxon>Actinomycetes</taxon>
        <taxon>Pseudonocardiales</taxon>
        <taxon>Pseudonocardiaceae</taxon>
        <taxon>Pseudonocardia</taxon>
    </lineage>
</organism>
<dbReference type="Proteomes" id="UP001597145">
    <property type="component" value="Unassembled WGS sequence"/>
</dbReference>
<evidence type="ECO:0000313" key="7">
    <source>
        <dbReference type="Proteomes" id="UP001597145"/>
    </source>
</evidence>
<dbReference type="InterPro" id="IPR050109">
    <property type="entry name" value="HTH-type_TetR-like_transc_reg"/>
</dbReference>
<dbReference type="PROSITE" id="PS50977">
    <property type="entry name" value="HTH_TETR_2"/>
    <property type="match status" value="1"/>
</dbReference>
<reference evidence="7" key="1">
    <citation type="journal article" date="2019" name="Int. J. Syst. Evol. Microbiol.">
        <title>The Global Catalogue of Microorganisms (GCM) 10K type strain sequencing project: providing services to taxonomists for standard genome sequencing and annotation.</title>
        <authorList>
            <consortium name="The Broad Institute Genomics Platform"/>
            <consortium name="The Broad Institute Genome Sequencing Center for Infectious Disease"/>
            <person name="Wu L."/>
            <person name="Ma J."/>
        </authorList>
    </citation>
    <scope>NUCLEOTIDE SEQUENCE [LARGE SCALE GENOMIC DNA]</scope>
    <source>
        <strain evidence="7">JCM 12165</strain>
    </source>
</reference>
<evidence type="ECO:0000256" key="2">
    <source>
        <dbReference type="ARBA" id="ARBA00023125"/>
    </source>
</evidence>
<keyword evidence="3" id="KW-0804">Transcription</keyword>
<keyword evidence="7" id="KW-1185">Reference proteome</keyword>
<keyword evidence="2 4" id="KW-0238">DNA-binding</keyword>
<dbReference type="Gene3D" id="1.10.357.10">
    <property type="entry name" value="Tetracycline Repressor, domain 2"/>
    <property type="match status" value="1"/>
</dbReference>
<evidence type="ECO:0000256" key="3">
    <source>
        <dbReference type="ARBA" id="ARBA00023163"/>
    </source>
</evidence>
<dbReference type="PANTHER" id="PTHR30055">
    <property type="entry name" value="HTH-TYPE TRANSCRIPTIONAL REGULATOR RUTR"/>
    <property type="match status" value="1"/>
</dbReference>
<evidence type="ECO:0000259" key="5">
    <source>
        <dbReference type="PROSITE" id="PS50977"/>
    </source>
</evidence>